<evidence type="ECO:0000256" key="3">
    <source>
        <dbReference type="ARBA" id="ARBA00022448"/>
    </source>
</evidence>
<keyword evidence="6 8" id="KW-1133">Transmembrane helix</keyword>
<feature type="transmembrane region" description="Helical" evidence="8">
    <location>
        <begin position="316"/>
        <end position="343"/>
    </location>
</feature>
<dbReference type="Pfam" id="PF12704">
    <property type="entry name" value="MacB_PCD"/>
    <property type="match status" value="1"/>
</dbReference>
<evidence type="ECO:0000313" key="12">
    <source>
        <dbReference type="Proteomes" id="UP000672602"/>
    </source>
</evidence>
<dbReference type="Proteomes" id="UP000672602">
    <property type="component" value="Unassembled WGS sequence"/>
</dbReference>
<protein>
    <submittedName>
        <fullName evidence="11">Lipoprotein-releasing ABC transporter permease subunit</fullName>
    </submittedName>
</protein>
<comment type="caution">
    <text evidence="11">The sequence shown here is derived from an EMBL/GenBank/DDBJ whole genome shotgun (WGS) entry which is preliminary data.</text>
</comment>
<feature type="transmembrane region" description="Helical" evidence="8">
    <location>
        <begin position="272"/>
        <end position="295"/>
    </location>
</feature>
<evidence type="ECO:0000256" key="6">
    <source>
        <dbReference type="ARBA" id="ARBA00022989"/>
    </source>
</evidence>
<evidence type="ECO:0000259" key="10">
    <source>
        <dbReference type="Pfam" id="PF12704"/>
    </source>
</evidence>
<evidence type="ECO:0000256" key="2">
    <source>
        <dbReference type="ARBA" id="ARBA00005236"/>
    </source>
</evidence>
<sequence>MFGSFERFVAFRYLRAKRQEGFISVVAWFSLLGIMLGVATLIIVMAVMNGFRHDLLDRVIGLNGHITVEAQDGSIEPYEDITRQLTGLRGVEQVTPLVEGQVMATAENQAAGGALVRGIHAADFAARDILREALTRGDLEGFDDGLGIIIGIRMANRLRVGVGDKVTLIAPKGSVTAFGTVPRVKAFDVKAIFSVGMYEYDNSFVYMPFQVAQRYFNSDGAATDIEIMIDDAEAAESQAYEINRLLGGDYRVLGWQRVNASFFNALQVERNVMFLILTLIILVAAFNVISSQIMLVKDKGRGIAILRTMGASRATILRIFFITGSSVGVIGTALGAALGIAFALNIETIRQWIEGLSGANLFAAEIYFLSKLPARVETGEVISVVVMALTLSLLASIYPAWRAARLDPVEVLRYE</sequence>
<evidence type="ECO:0000256" key="5">
    <source>
        <dbReference type="ARBA" id="ARBA00022692"/>
    </source>
</evidence>
<reference evidence="11" key="1">
    <citation type="submission" date="2021-04" db="EMBL/GenBank/DDBJ databases">
        <authorList>
            <person name="Zhang D.-C."/>
        </authorList>
    </citation>
    <scope>NUCLEOTIDE SEQUENCE</scope>
    <source>
        <strain evidence="11">CGMCC 1.15697</strain>
    </source>
</reference>
<dbReference type="InterPro" id="IPR011925">
    <property type="entry name" value="LolCE_TM"/>
</dbReference>
<keyword evidence="5 8" id="KW-0812">Transmembrane</keyword>
<accession>A0A8J7RVZ1</accession>
<comment type="subcellular location">
    <subcellularLocation>
        <location evidence="1">Cell membrane</location>
        <topology evidence="1">Multi-pass membrane protein</topology>
    </subcellularLocation>
</comment>
<keyword evidence="3" id="KW-0813">Transport</keyword>
<evidence type="ECO:0000313" key="11">
    <source>
        <dbReference type="EMBL" id="MBP5855545.1"/>
    </source>
</evidence>
<dbReference type="Pfam" id="PF02687">
    <property type="entry name" value="FtsX"/>
    <property type="match status" value="1"/>
</dbReference>
<feature type="transmembrane region" description="Helical" evidence="8">
    <location>
        <begin position="21"/>
        <end position="48"/>
    </location>
</feature>
<dbReference type="GO" id="GO:0042953">
    <property type="term" value="P:lipoprotein transport"/>
    <property type="evidence" value="ECO:0007669"/>
    <property type="project" value="InterPro"/>
</dbReference>
<gene>
    <name evidence="11" type="ORF">KAJ83_00880</name>
</gene>
<dbReference type="AlphaFoldDB" id="A0A8J7RVZ1"/>
<dbReference type="RefSeq" id="WP_210680129.1">
    <property type="nucleotide sequence ID" value="NZ_JAGMWN010000001.1"/>
</dbReference>
<comment type="similarity">
    <text evidence="2">Belongs to the ABC-4 integral membrane protein family. LolC/E subfamily.</text>
</comment>
<name>A0A8J7RVZ1_9PROT</name>
<dbReference type="PANTHER" id="PTHR30489">
    <property type="entry name" value="LIPOPROTEIN-RELEASING SYSTEM TRANSMEMBRANE PROTEIN LOLE"/>
    <property type="match status" value="1"/>
</dbReference>
<feature type="domain" description="ABC3 transporter permease C-terminal" evidence="9">
    <location>
        <begin position="275"/>
        <end position="408"/>
    </location>
</feature>
<dbReference type="EMBL" id="JAGMWN010000001">
    <property type="protein sequence ID" value="MBP5855545.1"/>
    <property type="molecule type" value="Genomic_DNA"/>
</dbReference>
<dbReference type="NCBIfam" id="TIGR02212">
    <property type="entry name" value="lolCE"/>
    <property type="match status" value="1"/>
</dbReference>
<dbReference type="InterPro" id="IPR051447">
    <property type="entry name" value="Lipoprotein-release_system"/>
</dbReference>
<evidence type="ECO:0000259" key="9">
    <source>
        <dbReference type="Pfam" id="PF02687"/>
    </source>
</evidence>
<keyword evidence="12" id="KW-1185">Reference proteome</keyword>
<dbReference type="GO" id="GO:0098797">
    <property type="term" value="C:plasma membrane protein complex"/>
    <property type="evidence" value="ECO:0007669"/>
    <property type="project" value="TreeGrafter"/>
</dbReference>
<organism evidence="11 12">
    <name type="scientific">Marivibrio halodurans</name>
    <dbReference type="NCBI Taxonomy" id="2039722"/>
    <lineage>
        <taxon>Bacteria</taxon>
        <taxon>Pseudomonadati</taxon>
        <taxon>Pseudomonadota</taxon>
        <taxon>Alphaproteobacteria</taxon>
        <taxon>Rhodospirillales</taxon>
        <taxon>Rhodospirillaceae</taxon>
        <taxon>Marivibrio</taxon>
    </lineage>
</organism>
<evidence type="ECO:0000256" key="4">
    <source>
        <dbReference type="ARBA" id="ARBA00022475"/>
    </source>
</evidence>
<proteinExistence type="inferred from homology"/>
<evidence type="ECO:0000256" key="8">
    <source>
        <dbReference type="SAM" id="Phobius"/>
    </source>
</evidence>
<feature type="transmembrane region" description="Helical" evidence="8">
    <location>
        <begin position="349"/>
        <end position="369"/>
    </location>
</feature>
<keyword evidence="4" id="KW-1003">Cell membrane</keyword>
<keyword evidence="11" id="KW-0449">Lipoprotein</keyword>
<dbReference type="InterPro" id="IPR025857">
    <property type="entry name" value="MacB_PCD"/>
</dbReference>
<dbReference type="PANTHER" id="PTHR30489:SF0">
    <property type="entry name" value="LIPOPROTEIN-RELEASING SYSTEM TRANSMEMBRANE PROTEIN LOLE"/>
    <property type="match status" value="1"/>
</dbReference>
<feature type="domain" description="MacB-like periplasmic core" evidence="10">
    <location>
        <begin position="29"/>
        <end position="237"/>
    </location>
</feature>
<keyword evidence="7 8" id="KW-0472">Membrane</keyword>
<evidence type="ECO:0000256" key="7">
    <source>
        <dbReference type="ARBA" id="ARBA00023136"/>
    </source>
</evidence>
<dbReference type="GO" id="GO:0044874">
    <property type="term" value="P:lipoprotein localization to outer membrane"/>
    <property type="evidence" value="ECO:0007669"/>
    <property type="project" value="TreeGrafter"/>
</dbReference>
<evidence type="ECO:0000256" key="1">
    <source>
        <dbReference type="ARBA" id="ARBA00004651"/>
    </source>
</evidence>
<feature type="transmembrane region" description="Helical" evidence="8">
    <location>
        <begin position="381"/>
        <end position="401"/>
    </location>
</feature>
<dbReference type="InterPro" id="IPR003838">
    <property type="entry name" value="ABC3_permease_C"/>
</dbReference>